<keyword evidence="6" id="KW-1185">Reference proteome</keyword>
<dbReference type="GO" id="GO:0032259">
    <property type="term" value="P:methylation"/>
    <property type="evidence" value="ECO:0007669"/>
    <property type="project" value="UniProtKB-KW"/>
</dbReference>
<accession>A0AAV2BGY8</accession>
<evidence type="ECO:0000256" key="4">
    <source>
        <dbReference type="ARBA" id="ARBA00022691"/>
    </source>
</evidence>
<organism evidence="5 6">
    <name type="scientific">Larinioides sclopetarius</name>
    <dbReference type="NCBI Taxonomy" id="280406"/>
    <lineage>
        <taxon>Eukaryota</taxon>
        <taxon>Metazoa</taxon>
        <taxon>Ecdysozoa</taxon>
        <taxon>Arthropoda</taxon>
        <taxon>Chelicerata</taxon>
        <taxon>Arachnida</taxon>
        <taxon>Araneae</taxon>
        <taxon>Araneomorphae</taxon>
        <taxon>Entelegynae</taxon>
        <taxon>Araneoidea</taxon>
        <taxon>Araneidae</taxon>
        <taxon>Larinioides</taxon>
    </lineage>
</organism>
<dbReference type="Proteomes" id="UP001497382">
    <property type="component" value="Unassembled WGS sequence"/>
</dbReference>
<keyword evidence="3" id="KW-0808">Transferase</keyword>
<evidence type="ECO:0000256" key="2">
    <source>
        <dbReference type="ARBA" id="ARBA00022603"/>
    </source>
</evidence>
<evidence type="ECO:0000256" key="3">
    <source>
        <dbReference type="ARBA" id="ARBA00022679"/>
    </source>
</evidence>
<sequence length="264" mass="30380">MENDEVKIKEDYLKNLDPKEFQEFKLSGLKAEKSENNYDFWFKCLYEFFSSGNYSGTRMLEIGSGPTVHNIATASAYFPYIVQSEFVESNCEQLRKWLRKDSDSLDWTIFLQRVARAEGREDVDAAVPEIEARIRSAVKAVVHADVLNDQVIPKEHTQEPYDLILSVLTFETAAVNLESYSNILGRANRLLRKGGKMILISATKCTYWQVGANKFHCLSLEENEIEDALKKNGFGEICWKVRERPDDDLPFNCKNVYFLTCTKL</sequence>
<evidence type="ECO:0000313" key="6">
    <source>
        <dbReference type="Proteomes" id="UP001497382"/>
    </source>
</evidence>
<evidence type="ECO:0008006" key="7">
    <source>
        <dbReference type="Google" id="ProtNLM"/>
    </source>
</evidence>
<comment type="similarity">
    <text evidence="1">Belongs to the class I-like SAM-binding methyltransferase superfamily. NNMT/PNMT/TEMT family.</text>
</comment>
<comment type="caution">
    <text evidence="5">The sequence shown here is derived from an EMBL/GenBank/DDBJ whole genome shotgun (WGS) entry which is preliminary data.</text>
</comment>
<dbReference type="Pfam" id="PF01234">
    <property type="entry name" value="NNMT_PNMT_TEMT"/>
    <property type="match status" value="1"/>
</dbReference>
<dbReference type="SUPFAM" id="SSF53335">
    <property type="entry name" value="S-adenosyl-L-methionine-dependent methyltransferases"/>
    <property type="match status" value="1"/>
</dbReference>
<dbReference type="AlphaFoldDB" id="A0AAV2BGY8"/>
<dbReference type="GO" id="GO:0005829">
    <property type="term" value="C:cytosol"/>
    <property type="evidence" value="ECO:0007669"/>
    <property type="project" value="TreeGrafter"/>
</dbReference>
<reference evidence="5 6" key="1">
    <citation type="submission" date="2024-04" db="EMBL/GenBank/DDBJ databases">
        <authorList>
            <person name="Rising A."/>
            <person name="Reimegard J."/>
            <person name="Sonavane S."/>
            <person name="Akerstrom W."/>
            <person name="Nylinder S."/>
            <person name="Hedman E."/>
            <person name="Kallberg Y."/>
        </authorList>
    </citation>
    <scope>NUCLEOTIDE SEQUENCE [LARGE SCALE GENOMIC DNA]</scope>
</reference>
<dbReference type="InterPro" id="IPR029063">
    <property type="entry name" value="SAM-dependent_MTases_sf"/>
</dbReference>
<dbReference type="Gene3D" id="3.40.50.150">
    <property type="entry name" value="Vaccinia Virus protein VP39"/>
    <property type="match status" value="1"/>
</dbReference>
<evidence type="ECO:0000256" key="1">
    <source>
        <dbReference type="ARBA" id="ARBA00007996"/>
    </source>
</evidence>
<dbReference type="EMBL" id="CAXIEN010000356">
    <property type="protein sequence ID" value="CAL1294900.1"/>
    <property type="molecule type" value="Genomic_DNA"/>
</dbReference>
<dbReference type="PANTHER" id="PTHR10867:SF17">
    <property type="entry name" value="NICOTINAMIDE N-METHYLTRANSFERASE"/>
    <property type="match status" value="1"/>
</dbReference>
<evidence type="ECO:0000313" key="5">
    <source>
        <dbReference type="EMBL" id="CAL1294900.1"/>
    </source>
</evidence>
<dbReference type="GO" id="GO:0008170">
    <property type="term" value="F:N-methyltransferase activity"/>
    <property type="evidence" value="ECO:0007669"/>
    <property type="project" value="TreeGrafter"/>
</dbReference>
<dbReference type="CDD" id="cd02440">
    <property type="entry name" value="AdoMet_MTases"/>
    <property type="match status" value="1"/>
</dbReference>
<dbReference type="PANTHER" id="PTHR10867">
    <property type="entry name" value="NNMT/PNMT/TEMT FAMILY MEMBER"/>
    <property type="match status" value="1"/>
</dbReference>
<proteinExistence type="inferred from homology"/>
<dbReference type="InterPro" id="IPR000940">
    <property type="entry name" value="NNMT_TEMT_trans"/>
</dbReference>
<keyword evidence="4" id="KW-0949">S-adenosyl-L-methionine</keyword>
<dbReference type="PROSITE" id="PS51681">
    <property type="entry name" value="SAM_MT_NNMT_PNMT_TEMT"/>
    <property type="match status" value="1"/>
</dbReference>
<keyword evidence="2" id="KW-0489">Methyltransferase</keyword>
<name>A0AAV2BGY8_9ARAC</name>
<protein>
    <recommendedName>
        <fullName evidence="7">Indolethylamine N-methyltransferase-like</fullName>
    </recommendedName>
</protein>
<gene>
    <name evidence="5" type="ORF">LARSCL_LOCUS18980</name>
</gene>